<accession>A0A839TK98</accession>
<dbReference type="NCBIfam" id="TIGR01439">
    <property type="entry name" value="lp_hng_hel_AbrB"/>
    <property type="match status" value="1"/>
</dbReference>
<dbReference type="SMART" id="SM00966">
    <property type="entry name" value="SpoVT_AbrB"/>
    <property type="match status" value="1"/>
</dbReference>
<feature type="compositionally biased region" description="Basic and acidic residues" evidence="2">
    <location>
        <begin position="95"/>
        <end position="119"/>
    </location>
</feature>
<dbReference type="PANTHER" id="PTHR36432">
    <property type="match status" value="1"/>
</dbReference>
<evidence type="ECO:0000313" key="4">
    <source>
        <dbReference type="EMBL" id="MBB3127072.1"/>
    </source>
</evidence>
<dbReference type="RefSeq" id="WP_183581254.1">
    <property type="nucleotide sequence ID" value="NZ_JACHXJ010000001.1"/>
</dbReference>
<gene>
    <name evidence="4" type="ORF">FHS19_001726</name>
</gene>
<dbReference type="PROSITE" id="PS51740">
    <property type="entry name" value="SPOVT_ABRB"/>
    <property type="match status" value="1"/>
</dbReference>
<evidence type="ECO:0000256" key="2">
    <source>
        <dbReference type="SAM" id="MobiDB-lite"/>
    </source>
</evidence>
<dbReference type="Proteomes" id="UP000517523">
    <property type="component" value="Unassembled WGS sequence"/>
</dbReference>
<dbReference type="InterPro" id="IPR052731">
    <property type="entry name" value="B_subtilis_Trans_State_Reg"/>
</dbReference>
<feature type="region of interest" description="Disordered" evidence="2">
    <location>
        <begin position="94"/>
        <end position="119"/>
    </location>
</feature>
<sequence>MKSIGIVRLVDELGRIVIPMELRRVMGINEGDPLEIFVDDEKNQLMLRQYNTGCLFCESMESLSYFRGRYVCQSCKREMELETLGRLESAVTLESVEKSSEKPSETPSEETGKRTRRKKEEVLRQLADVMRTYPQASQSEWARMIGVTPGYVSQLVRIINEEDQL</sequence>
<dbReference type="InterPro" id="IPR037914">
    <property type="entry name" value="SpoVT-AbrB_sf"/>
</dbReference>
<protein>
    <submittedName>
        <fullName evidence="4">Transcriptional pleiotropic regulator of transition state genes</fullName>
    </submittedName>
</protein>
<keyword evidence="1" id="KW-0238">DNA-binding</keyword>
<name>A0A839TK98_9BACL</name>
<dbReference type="PANTHER" id="PTHR36432:SF1">
    <property type="entry name" value="STAGE V SPORULATION PROTEIN T"/>
    <property type="match status" value="1"/>
</dbReference>
<dbReference type="EMBL" id="JACHXJ010000001">
    <property type="protein sequence ID" value="MBB3127072.1"/>
    <property type="molecule type" value="Genomic_DNA"/>
</dbReference>
<evidence type="ECO:0000259" key="3">
    <source>
        <dbReference type="PROSITE" id="PS51740"/>
    </source>
</evidence>
<dbReference type="AlphaFoldDB" id="A0A839TK98"/>
<dbReference type="InterPro" id="IPR007159">
    <property type="entry name" value="SpoVT-AbrB_dom"/>
</dbReference>
<dbReference type="GO" id="GO:0003677">
    <property type="term" value="F:DNA binding"/>
    <property type="evidence" value="ECO:0007669"/>
    <property type="project" value="UniProtKB-UniRule"/>
</dbReference>
<evidence type="ECO:0000256" key="1">
    <source>
        <dbReference type="PROSITE-ProRule" id="PRU01076"/>
    </source>
</evidence>
<organism evidence="4 5">
    <name type="scientific">Paenibacillus rhizosphaerae</name>
    <dbReference type="NCBI Taxonomy" id="297318"/>
    <lineage>
        <taxon>Bacteria</taxon>
        <taxon>Bacillati</taxon>
        <taxon>Bacillota</taxon>
        <taxon>Bacilli</taxon>
        <taxon>Bacillales</taxon>
        <taxon>Paenibacillaceae</taxon>
        <taxon>Paenibacillus</taxon>
    </lineage>
</organism>
<reference evidence="4 5" key="1">
    <citation type="submission" date="2020-08" db="EMBL/GenBank/DDBJ databases">
        <title>Genomic Encyclopedia of Type Strains, Phase III (KMG-III): the genomes of soil and plant-associated and newly described type strains.</title>
        <authorList>
            <person name="Whitman W."/>
        </authorList>
    </citation>
    <scope>NUCLEOTIDE SEQUENCE [LARGE SCALE GENOMIC DNA]</scope>
    <source>
        <strain evidence="4 5">CECT 5831</strain>
    </source>
</reference>
<dbReference type="Gene3D" id="2.10.260.10">
    <property type="match status" value="1"/>
</dbReference>
<dbReference type="SUPFAM" id="SSF89447">
    <property type="entry name" value="AbrB/MazE/MraZ-like"/>
    <property type="match status" value="1"/>
</dbReference>
<evidence type="ECO:0000313" key="5">
    <source>
        <dbReference type="Proteomes" id="UP000517523"/>
    </source>
</evidence>
<dbReference type="Pfam" id="PF04014">
    <property type="entry name" value="MazE_antitoxin"/>
    <property type="match status" value="1"/>
</dbReference>
<feature type="domain" description="SpoVT-AbrB" evidence="3">
    <location>
        <begin position="5"/>
        <end position="52"/>
    </location>
</feature>
<proteinExistence type="predicted"/>
<comment type="caution">
    <text evidence="4">The sequence shown here is derived from an EMBL/GenBank/DDBJ whole genome shotgun (WGS) entry which is preliminary data.</text>
</comment>